<dbReference type="AlphaFoldDB" id="X1PH89"/>
<evidence type="ECO:0000259" key="1">
    <source>
        <dbReference type="Pfam" id="PF13290"/>
    </source>
</evidence>
<dbReference type="EMBL" id="BARV01015401">
    <property type="protein sequence ID" value="GAI30264.1"/>
    <property type="molecule type" value="Genomic_DNA"/>
</dbReference>
<dbReference type="InterPro" id="IPR059177">
    <property type="entry name" value="GH29D-like_dom"/>
</dbReference>
<comment type="caution">
    <text evidence="2">The sequence shown here is derived from an EMBL/GenBank/DDBJ whole genome shotgun (WGS) entry which is preliminary data.</text>
</comment>
<organism evidence="2">
    <name type="scientific">marine sediment metagenome</name>
    <dbReference type="NCBI Taxonomy" id="412755"/>
    <lineage>
        <taxon>unclassified sequences</taxon>
        <taxon>metagenomes</taxon>
        <taxon>ecological metagenomes</taxon>
    </lineage>
</organism>
<reference evidence="2" key="1">
    <citation type="journal article" date="2014" name="Front. Microbiol.">
        <title>High frequency of phylogenetically diverse reductive dehalogenase-homologous genes in deep subseafloor sedimentary metagenomes.</title>
        <authorList>
            <person name="Kawai M."/>
            <person name="Futagami T."/>
            <person name="Toyoda A."/>
            <person name="Takaki Y."/>
            <person name="Nishi S."/>
            <person name="Hori S."/>
            <person name="Arai W."/>
            <person name="Tsubouchi T."/>
            <person name="Morono Y."/>
            <person name="Uchiyama I."/>
            <person name="Ito T."/>
            <person name="Fujiyama A."/>
            <person name="Inagaki F."/>
            <person name="Takami H."/>
        </authorList>
    </citation>
    <scope>NUCLEOTIDE SEQUENCE</scope>
    <source>
        <strain evidence="2">Expedition CK06-06</strain>
    </source>
</reference>
<accession>X1PH89</accession>
<name>X1PH89_9ZZZZ</name>
<sequence length="262" mass="29493">MHRENRCKSATETEDAVIYYTLDGSEPYDTSGRGRHPGGIVYTNPVPITKTTLLRVKAIKPGFKPSNIETQSYIFLEPDVRDFSSNLPIAIIDTFGKYVGQTTERQTLTFAGFIDTVTRGRIRITNPPDFIGRAGLNIRGKSSTGFAKKQYHLETLDEYDGDKDVSILGFPAESDWVLQAPYSDKSLMRNFLAYKWSNDIGRYAVRTRFIELFLNTDGRGVSMSDYVGVYVLMEKIKQGENRVNITKLEPSDNAEPQITGGY</sequence>
<evidence type="ECO:0000313" key="2">
    <source>
        <dbReference type="EMBL" id="GAI30264.1"/>
    </source>
</evidence>
<gene>
    <name evidence="2" type="ORF">S06H3_26617</name>
</gene>
<protein>
    <recommendedName>
        <fullName evidence="1">GH29D-like beta-sandwich domain-containing protein</fullName>
    </recommendedName>
</protein>
<dbReference type="Pfam" id="PF13290">
    <property type="entry name" value="CHB_HEX_C_1"/>
    <property type="match status" value="1"/>
</dbReference>
<proteinExistence type="predicted"/>
<dbReference type="Pfam" id="PF08757">
    <property type="entry name" value="CotH"/>
    <property type="match status" value="1"/>
</dbReference>
<dbReference type="InterPro" id="IPR014867">
    <property type="entry name" value="Spore_coat_CotH_CotH2/3/7"/>
</dbReference>
<feature type="domain" description="GH29D-like beta-sandwich" evidence="1">
    <location>
        <begin position="10"/>
        <end position="68"/>
    </location>
</feature>
<feature type="non-terminal residue" evidence="2">
    <location>
        <position position="262"/>
    </location>
</feature>